<keyword evidence="1" id="KW-0812">Transmembrane</keyword>
<protein>
    <submittedName>
        <fullName evidence="2">Uncharacterized protein</fullName>
    </submittedName>
</protein>
<keyword evidence="1" id="KW-0472">Membrane</keyword>
<sequence length="101" mass="10911">MGNGSKIGNHHSEHSTGTELAGLLLLELVLLIPPSVGLFPDVRQCVFAFTSLIFGQPLVLVLLTGSMAVPIHFDTKISSCMCHFGYSQITRLSLPPMSLLF</sequence>
<gene>
    <name evidence="2" type="ORF">B0H67DRAFT_208231</name>
</gene>
<dbReference type="EMBL" id="JAUKUA010000003">
    <property type="protein sequence ID" value="KAK0720915.1"/>
    <property type="molecule type" value="Genomic_DNA"/>
</dbReference>
<accession>A0AA40ARZ4</accession>
<proteinExistence type="predicted"/>
<evidence type="ECO:0000313" key="3">
    <source>
        <dbReference type="Proteomes" id="UP001172102"/>
    </source>
</evidence>
<feature type="transmembrane region" description="Helical" evidence="1">
    <location>
        <begin position="46"/>
        <end position="73"/>
    </location>
</feature>
<keyword evidence="3" id="KW-1185">Reference proteome</keyword>
<evidence type="ECO:0000256" key="1">
    <source>
        <dbReference type="SAM" id="Phobius"/>
    </source>
</evidence>
<dbReference type="AlphaFoldDB" id="A0AA40ARZ4"/>
<reference evidence="2" key="1">
    <citation type="submission" date="2023-06" db="EMBL/GenBank/DDBJ databases">
        <title>Genome-scale phylogeny and comparative genomics of the fungal order Sordariales.</title>
        <authorList>
            <consortium name="Lawrence Berkeley National Laboratory"/>
            <person name="Hensen N."/>
            <person name="Bonometti L."/>
            <person name="Westerberg I."/>
            <person name="Brannstrom I.O."/>
            <person name="Guillou S."/>
            <person name="Cros-Aarteil S."/>
            <person name="Calhoun S."/>
            <person name="Haridas S."/>
            <person name="Kuo A."/>
            <person name="Mondo S."/>
            <person name="Pangilinan J."/>
            <person name="Riley R."/>
            <person name="Labutti K."/>
            <person name="Andreopoulos B."/>
            <person name="Lipzen A."/>
            <person name="Chen C."/>
            <person name="Yanf M."/>
            <person name="Daum C."/>
            <person name="Ng V."/>
            <person name="Clum A."/>
            <person name="Steindorff A."/>
            <person name="Ohm R."/>
            <person name="Martin F."/>
            <person name="Silar P."/>
            <person name="Natvig D."/>
            <person name="Lalanne C."/>
            <person name="Gautier V."/>
            <person name="Ament-Velasquez S.L."/>
            <person name="Kruys A."/>
            <person name="Hutchinson M.I."/>
            <person name="Powell A.J."/>
            <person name="Barry K."/>
            <person name="Miller A.N."/>
            <person name="Grigoriev I.V."/>
            <person name="Debuchy R."/>
            <person name="Gladieux P."/>
            <person name="Thoren M.H."/>
            <person name="Johannesson H."/>
        </authorList>
    </citation>
    <scope>NUCLEOTIDE SEQUENCE</scope>
    <source>
        <strain evidence="2">SMH4607-1</strain>
    </source>
</reference>
<feature type="transmembrane region" description="Helical" evidence="1">
    <location>
        <begin position="20"/>
        <end position="39"/>
    </location>
</feature>
<keyword evidence="1" id="KW-1133">Transmembrane helix</keyword>
<evidence type="ECO:0000313" key="2">
    <source>
        <dbReference type="EMBL" id="KAK0720915.1"/>
    </source>
</evidence>
<dbReference type="Proteomes" id="UP001172102">
    <property type="component" value="Unassembled WGS sequence"/>
</dbReference>
<name>A0AA40ARZ4_9PEZI</name>
<comment type="caution">
    <text evidence="2">The sequence shown here is derived from an EMBL/GenBank/DDBJ whole genome shotgun (WGS) entry which is preliminary data.</text>
</comment>
<organism evidence="2 3">
    <name type="scientific">Lasiosphaeris hirsuta</name>
    <dbReference type="NCBI Taxonomy" id="260670"/>
    <lineage>
        <taxon>Eukaryota</taxon>
        <taxon>Fungi</taxon>
        <taxon>Dikarya</taxon>
        <taxon>Ascomycota</taxon>
        <taxon>Pezizomycotina</taxon>
        <taxon>Sordariomycetes</taxon>
        <taxon>Sordariomycetidae</taxon>
        <taxon>Sordariales</taxon>
        <taxon>Lasiosphaeriaceae</taxon>
        <taxon>Lasiosphaeris</taxon>
    </lineage>
</organism>